<dbReference type="Gene3D" id="3.40.30.10">
    <property type="entry name" value="Glutaredoxin"/>
    <property type="match status" value="1"/>
</dbReference>
<dbReference type="OrthoDB" id="436298at2759"/>
<keyword evidence="6" id="KW-1185">Reference proteome</keyword>
<dbReference type="GO" id="GO:1990904">
    <property type="term" value="C:ribonucleoprotein complex"/>
    <property type="evidence" value="ECO:0007669"/>
    <property type="project" value="UniProtKB-KW"/>
</dbReference>
<protein>
    <recommendedName>
        <fullName evidence="7">Ribosomal protein/NADH dehydrogenase domain-containing protein</fullName>
    </recommendedName>
</protein>
<accession>A0A1X7VRW7</accession>
<proteinExistence type="predicted"/>
<dbReference type="InterPro" id="IPR036249">
    <property type="entry name" value="Thioredoxin-like_sf"/>
</dbReference>
<evidence type="ECO:0008006" key="7">
    <source>
        <dbReference type="Google" id="ProtNLM"/>
    </source>
</evidence>
<dbReference type="AlphaFoldDB" id="A0A1X7VRW7"/>
<evidence type="ECO:0000313" key="6">
    <source>
        <dbReference type="Proteomes" id="UP000007879"/>
    </source>
</evidence>
<dbReference type="PANTHER" id="PTHR13274">
    <property type="entry name" value="MITOCHONDRIAL RIBOSOMAL PROTEIN S25"/>
    <property type="match status" value="1"/>
</dbReference>
<evidence type="ECO:0000256" key="2">
    <source>
        <dbReference type="ARBA" id="ARBA00022980"/>
    </source>
</evidence>
<organism evidence="5">
    <name type="scientific">Amphimedon queenslandica</name>
    <name type="common">Sponge</name>
    <dbReference type="NCBI Taxonomy" id="400682"/>
    <lineage>
        <taxon>Eukaryota</taxon>
        <taxon>Metazoa</taxon>
        <taxon>Porifera</taxon>
        <taxon>Demospongiae</taxon>
        <taxon>Heteroscleromorpha</taxon>
        <taxon>Haplosclerida</taxon>
        <taxon>Niphatidae</taxon>
        <taxon>Amphimedon</taxon>
    </lineage>
</organism>
<dbReference type="EnsemblMetazoa" id="Aqu2.1.42565_001">
    <property type="protein sequence ID" value="Aqu2.1.42565_001"/>
    <property type="gene ID" value="Aqu2.1.42565"/>
</dbReference>
<reference evidence="6" key="1">
    <citation type="journal article" date="2010" name="Nature">
        <title>The Amphimedon queenslandica genome and the evolution of animal complexity.</title>
        <authorList>
            <person name="Srivastava M."/>
            <person name="Simakov O."/>
            <person name="Chapman J."/>
            <person name="Fahey B."/>
            <person name="Gauthier M.E."/>
            <person name="Mitros T."/>
            <person name="Richards G.S."/>
            <person name="Conaco C."/>
            <person name="Dacre M."/>
            <person name="Hellsten U."/>
            <person name="Larroux C."/>
            <person name="Putnam N.H."/>
            <person name="Stanke M."/>
            <person name="Adamska M."/>
            <person name="Darling A."/>
            <person name="Degnan S.M."/>
            <person name="Oakley T.H."/>
            <person name="Plachetzki D.C."/>
            <person name="Zhai Y."/>
            <person name="Adamski M."/>
            <person name="Calcino A."/>
            <person name="Cummins S.F."/>
            <person name="Goodstein D.M."/>
            <person name="Harris C."/>
            <person name="Jackson D.J."/>
            <person name="Leys S.P."/>
            <person name="Shu S."/>
            <person name="Woodcroft B.J."/>
            <person name="Vervoort M."/>
            <person name="Kosik K.S."/>
            <person name="Manning G."/>
            <person name="Degnan B.M."/>
            <person name="Rokhsar D.S."/>
        </authorList>
    </citation>
    <scope>NUCLEOTIDE SEQUENCE [LARGE SCALE GENOMIC DNA]</scope>
</reference>
<dbReference type="GO" id="GO:0005840">
    <property type="term" value="C:ribosome"/>
    <property type="evidence" value="ECO:0007669"/>
    <property type="project" value="UniProtKB-KW"/>
</dbReference>
<comment type="subcellular location">
    <subcellularLocation>
        <location evidence="1">Mitochondrion</location>
    </subcellularLocation>
</comment>
<keyword evidence="4" id="KW-0687">Ribonucleoprotein</keyword>
<dbReference type="KEGG" id="aqu:100641109"/>
<dbReference type="GO" id="GO:0005739">
    <property type="term" value="C:mitochondrion"/>
    <property type="evidence" value="ECO:0007669"/>
    <property type="project" value="UniProtKB-SubCell"/>
</dbReference>
<reference evidence="5" key="2">
    <citation type="submission" date="2017-05" db="UniProtKB">
        <authorList>
            <consortium name="EnsemblMetazoa"/>
        </authorList>
    </citation>
    <scope>IDENTIFICATION</scope>
</reference>
<sequence length="121" mass="13924">MAARVLPKPKGGQNAFPYRRTLDHLKAWRLSLPPKIKKATISYNPTTDNHTGMKLFTYQHVPQLKYNNPDVLFSIVDTIKVTQCTLKLTTKKGQRFIINGENTESVEIKRKLTEKLKEITE</sequence>
<keyword evidence="3" id="KW-0496">Mitochondrion</keyword>
<evidence type="ECO:0000256" key="3">
    <source>
        <dbReference type="ARBA" id="ARBA00023128"/>
    </source>
</evidence>
<dbReference type="GO" id="GO:0003735">
    <property type="term" value="F:structural constituent of ribosome"/>
    <property type="evidence" value="ECO:0007669"/>
    <property type="project" value="InterPro"/>
</dbReference>
<evidence type="ECO:0000256" key="4">
    <source>
        <dbReference type="ARBA" id="ARBA00023274"/>
    </source>
</evidence>
<evidence type="ECO:0000313" key="5">
    <source>
        <dbReference type="EnsemblMetazoa" id="Aqu2.1.42565_001"/>
    </source>
</evidence>
<name>A0A1X7VRW7_AMPQE</name>
<dbReference type="EnsemblMetazoa" id="XM_003382927.3">
    <property type="protein sequence ID" value="XP_003382975.1"/>
    <property type="gene ID" value="LOC100641109"/>
</dbReference>
<dbReference type="SUPFAM" id="SSF52833">
    <property type="entry name" value="Thioredoxin-like"/>
    <property type="match status" value="1"/>
</dbReference>
<dbReference type="InParanoid" id="A0A1X7VRW7"/>
<keyword evidence="2" id="KW-0689">Ribosomal protein</keyword>
<dbReference type="PANTHER" id="PTHR13274:SF2">
    <property type="entry name" value="SMALL RIBOSOMAL SUBUNIT PROTEIN MS25"/>
    <property type="match status" value="1"/>
</dbReference>
<gene>
    <name evidence="5" type="primary">100641109</name>
</gene>
<dbReference type="InterPro" id="IPR040049">
    <property type="entry name" value="Ribosomal_mS25/mL61"/>
</dbReference>
<dbReference type="Proteomes" id="UP000007879">
    <property type="component" value="Unassembled WGS sequence"/>
</dbReference>
<evidence type="ECO:0000256" key="1">
    <source>
        <dbReference type="ARBA" id="ARBA00004173"/>
    </source>
</evidence>